<dbReference type="Pfam" id="PF13439">
    <property type="entry name" value="Glyco_transf_4"/>
    <property type="match status" value="1"/>
</dbReference>
<feature type="domain" description="Glycosyl transferase family 1" evidence="1">
    <location>
        <begin position="197"/>
        <end position="351"/>
    </location>
</feature>
<organism evidence="3 4">
    <name type="scientific">Pontibacter silvestris</name>
    <dbReference type="NCBI Taxonomy" id="2305183"/>
    <lineage>
        <taxon>Bacteria</taxon>
        <taxon>Pseudomonadati</taxon>
        <taxon>Bacteroidota</taxon>
        <taxon>Cytophagia</taxon>
        <taxon>Cytophagales</taxon>
        <taxon>Hymenobacteraceae</taxon>
        <taxon>Pontibacter</taxon>
    </lineage>
</organism>
<comment type="caution">
    <text evidence="3">The sequence shown here is derived from an EMBL/GenBank/DDBJ whole genome shotgun (WGS) entry which is preliminary data.</text>
</comment>
<dbReference type="PANTHER" id="PTHR45947">
    <property type="entry name" value="SULFOQUINOVOSYL TRANSFERASE SQD2"/>
    <property type="match status" value="1"/>
</dbReference>
<dbReference type="CDD" id="cd03801">
    <property type="entry name" value="GT4_PimA-like"/>
    <property type="match status" value="1"/>
</dbReference>
<dbReference type="InterPro" id="IPR001296">
    <property type="entry name" value="Glyco_trans_1"/>
</dbReference>
<dbReference type="InterPro" id="IPR028098">
    <property type="entry name" value="Glyco_trans_4-like_N"/>
</dbReference>
<dbReference type="EC" id="2.4.-.-" evidence="3"/>
<keyword evidence="3" id="KW-0328">Glycosyltransferase</keyword>
<dbReference type="Gene3D" id="3.40.50.2000">
    <property type="entry name" value="Glycogen Phosphorylase B"/>
    <property type="match status" value="2"/>
</dbReference>
<keyword evidence="4" id="KW-1185">Reference proteome</keyword>
<sequence>MKIAFFTHYTSLYGANRSLINLIKGLNSYGVDPVVIVPNKGELLSVLEDLNINYLILNFSLDFIDKNLNSYNVKSLYFKSKLLYYNYRSANRIARILKNYHLEAIYSNSSVFYTGFYVSKLLNLPHLWHIREFAELQYQLYPNFGYSLFKLLLRSSKALIFVSKCLRDYYVNDNCSKSYIIYNGVETKKAVLKYKNRELNTSKDEFIFCIVGLIHHDKGQIDAIKAFEIVKRKFKNVKLKIAGGGNAQQLQSYVNTNKIEDVSFLGVVSDPFSVFLSSDVSLMCSKNEAMGRVTVESMCCKTPVIGRNSAATKELINHKITGLLYDGSIESLALQMEELIVNDVLYKAIAESCWKWAYDNFTQEKYADSVFRILQQNFYKE</sequence>
<dbReference type="InterPro" id="IPR050194">
    <property type="entry name" value="Glycosyltransferase_grp1"/>
</dbReference>
<accession>A0ABW4WW16</accession>
<dbReference type="GO" id="GO:0016757">
    <property type="term" value="F:glycosyltransferase activity"/>
    <property type="evidence" value="ECO:0007669"/>
    <property type="project" value="UniProtKB-KW"/>
</dbReference>
<dbReference type="RefSeq" id="WP_229961505.1">
    <property type="nucleotide sequence ID" value="NZ_JAJJWI010000013.1"/>
</dbReference>
<dbReference type="PANTHER" id="PTHR45947:SF3">
    <property type="entry name" value="SULFOQUINOVOSYL TRANSFERASE SQD2"/>
    <property type="match status" value="1"/>
</dbReference>
<dbReference type="Pfam" id="PF00534">
    <property type="entry name" value="Glycos_transf_1"/>
    <property type="match status" value="1"/>
</dbReference>
<evidence type="ECO:0000313" key="4">
    <source>
        <dbReference type="Proteomes" id="UP001597369"/>
    </source>
</evidence>
<feature type="domain" description="Glycosyltransferase subfamily 4-like N-terminal" evidence="2">
    <location>
        <begin position="14"/>
        <end position="188"/>
    </location>
</feature>
<reference evidence="4" key="1">
    <citation type="journal article" date="2019" name="Int. J. Syst. Evol. Microbiol.">
        <title>The Global Catalogue of Microorganisms (GCM) 10K type strain sequencing project: providing services to taxonomists for standard genome sequencing and annotation.</title>
        <authorList>
            <consortium name="The Broad Institute Genomics Platform"/>
            <consortium name="The Broad Institute Genome Sequencing Center for Infectious Disease"/>
            <person name="Wu L."/>
            <person name="Ma J."/>
        </authorList>
    </citation>
    <scope>NUCLEOTIDE SEQUENCE [LARGE SCALE GENOMIC DNA]</scope>
    <source>
        <strain evidence="4">JCM 16545</strain>
    </source>
</reference>
<evidence type="ECO:0000259" key="2">
    <source>
        <dbReference type="Pfam" id="PF13439"/>
    </source>
</evidence>
<keyword evidence="3" id="KW-0808">Transferase</keyword>
<dbReference type="EMBL" id="JBHUHV010000024">
    <property type="protein sequence ID" value="MFD2066848.1"/>
    <property type="molecule type" value="Genomic_DNA"/>
</dbReference>
<evidence type="ECO:0000313" key="3">
    <source>
        <dbReference type="EMBL" id="MFD2066848.1"/>
    </source>
</evidence>
<protein>
    <submittedName>
        <fullName evidence="3">Glycosyltransferase family 4 protein</fullName>
        <ecNumber evidence="3">2.4.-.-</ecNumber>
    </submittedName>
</protein>
<name>A0ABW4WW16_9BACT</name>
<evidence type="ECO:0000259" key="1">
    <source>
        <dbReference type="Pfam" id="PF00534"/>
    </source>
</evidence>
<proteinExistence type="predicted"/>
<dbReference type="SUPFAM" id="SSF53756">
    <property type="entry name" value="UDP-Glycosyltransferase/glycogen phosphorylase"/>
    <property type="match status" value="1"/>
</dbReference>
<gene>
    <name evidence="3" type="ORF">ACFSKU_08125</name>
</gene>
<dbReference type="Proteomes" id="UP001597369">
    <property type="component" value="Unassembled WGS sequence"/>
</dbReference>